<feature type="chain" id="PRO_5039718644" evidence="2">
    <location>
        <begin position="25"/>
        <end position="541"/>
    </location>
</feature>
<dbReference type="AlphaFoldDB" id="A0A9D1KHV3"/>
<evidence type="ECO:0000259" key="3">
    <source>
        <dbReference type="PROSITE" id="PS50853"/>
    </source>
</evidence>
<evidence type="ECO:0000313" key="5">
    <source>
        <dbReference type="Proteomes" id="UP000886881"/>
    </source>
</evidence>
<dbReference type="SUPFAM" id="SSF49265">
    <property type="entry name" value="Fibronectin type III"/>
    <property type="match status" value="2"/>
</dbReference>
<dbReference type="InterPro" id="IPR013783">
    <property type="entry name" value="Ig-like_fold"/>
</dbReference>
<evidence type="ECO:0000256" key="2">
    <source>
        <dbReference type="SAM" id="SignalP"/>
    </source>
</evidence>
<dbReference type="SMART" id="SM00060">
    <property type="entry name" value="FN3"/>
    <property type="match status" value="3"/>
</dbReference>
<dbReference type="EMBL" id="DVLC01000041">
    <property type="protein sequence ID" value="HIT46629.1"/>
    <property type="molecule type" value="Genomic_DNA"/>
</dbReference>
<protein>
    <submittedName>
        <fullName evidence="4">Fibronectin type III domain-containing protein</fullName>
    </submittedName>
</protein>
<comment type="caution">
    <text evidence="4">The sequence shown here is derived from an EMBL/GenBank/DDBJ whole genome shotgun (WGS) entry which is preliminary data.</text>
</comment>
<evidence type="ECO:0000256" key="1">
    <source>
        <dbReference type="ARBA" id="ARBA00022737"/>
    </source>
</evidence>
<dbReference type="PROSITE" id="PS51257">
    <property type="entry name" value="PROKAR_LIPOPROTEIN"/>
    <property type="match status" value="1"/>
</dbReference>
<dbReference type="Proteomes" id="UP000886881">
    <property type="component" value="Unassembled WGS sequence"/>
</dbReference>
<accession>A0A9D1KHV3</accession>
<dbReference type="PROSITE" id="PS50853">
    <property type="entry name" value="FN3"/>
    <property type="match status" value="1"/>
</dbReference>
<gene>
    <name evidence="4" type="ORF">IAC35_02080</name>
</gene>
<keyword evidence="2" id="KW-0732">Signal</keyword>
<name>A0A9D1KHV3_9BACT</name>
<dbReference type="Pfam" id="PF00041">
    <property type="entry name" value="fn3"/>
    <property type="match status" value="2"/>
</dbReference>
<organism evidence="4 5">
    <name type="scientific">Candidatus Cryptobacteroides merdipullorum</name>
    <dbReference type="NCBI Taxonomy" id="2840771"/>
    <lineage>
        <taxon>Bacteria</taxon>
        <taxon>Pseudomonadati</taxon>
        <taxon>Bacteroidota</taxon>
        <taxon>Bacteroidia</taxon>
        <taxon>Bacteroidales</taxon>
        <taxon>Candidatus Cryptobacteroides</taxon>
    </lineage>
</organism>
<proteinExistence type="predicted"/>
<dbReference type="Gene3D" id="2.60.40.10">
    <property type="entry name" value="Immunoglobulins"/>
    <property type="match status" value="2"/>
</dbReference>
<sequence length="541" mass="58799">MKTANVLFIGVTAALLLMSSCKKADGPSVAVPEITVEEIGTDSFKASWTVPEGAVKFGYALDDTPEFMTEDNHAEITGLDEGAAYTFKVRAYSAGGSMSEWASVPVRLNVGLPSVSPLVAGTTESSFTVQWAAVDGASGYEYRVGEGEAVSVSGTEVTVDKDADGNPLQPGTEYSFSVRAVSSEEGVAPSAWATVAVTTEYPEFTASLDIEITDVTWESFKLSVTPNEDVVKYYATLSYSERFDLFLNSLGEEGLIEYILEGVGSGVGEYTEALADMEFTGLREDCGYVVMAVAEDKFGRTALFHEKTATLEEPVEHVDSELYDLLAGEWKGTQQGYAFIVPDKTADNQDPDPVLDSEEELTAEFEVTIVKDLGDAYSYEERNQVCMQFRSFRAGNLDLGYKSYEDLLAEGWDEKDAREGYGPKALIDIAEGDVMSIKGLYSDTPAYTWDPRYNYDVMLTNITCDPDDNYMPSADSLPLKVELSEDGNTLTISGTYGPGFRYQRSASAGQLWCAAGDMVLTRVSSAESAPALFLDLQSLMK</sequence>
<keyword evidence="1" id="KW-0677">Repeat</keyword>
<dbReference type="InterPro" id="IPR036116">
    <property type="entry name" value="FN3_sf"/>
</dbReference>
<dbReference type="PANTHER" id="PTHR13817">
    <property type="entry name" value="TITIN"/>
    <property type="match status" value="1"/>
</dbReference>
<reference evidence="4" key="2">
    <citation type="journal article" date="2021" name="PeerJ">
        <title>Extensive microbial diversity within the chicken gut microbiome revealed by metagenomics and culture.</title>
        <authorList>
            <person name="Gilroy R."/>
            <person name="Ravi A."/>
            <person name="Getino M."/>
            <person name="Pursley I."/>
            <person name="Horton D.L."/>
            <person name="Alikhan N.F."/>
            <person name="Baker D."/>
            <person name="Gharbi K."/>
            <person name="Hall N."/>
            <person name="Watson M."/>
            <person name="Adriaenssens E.M."/>
            <person name="Foster-Nyarko E."/>
            <person name="Jarju S."/>
            <person name="Secka A."/>
            <person name="Antonio M."/>
            <person name="Oren A."/>
            <person name="Chaudhuri R.R."/>
            <person name="La Ragione R."/>
            <person name="Hildebrand F."/>
            <person name="Pallen M.J."/>
        </authorList>
    </citation>
    <scope>NUCLEOTIDE SEQUENCE</scope>
    <source>
        <strain evidence="4">ChiHecec2B26-709</strain>
    </source>
</reference>
<evidence type="ECO:0000313" key="4">
    <source>
        <dbReference type="EMBL" id="HIT46629.1"/>
    </source>
</evidence>
<dbReference type="InterPro" id="IPR050964">
    <property type="entry name" value="Striated_Muscle_Regulatory"/>
</dbReference>
<feature type="domain" description="Fibronectin type-III" evidence="3">
    <location>
        <begin position="113"/>
        <end position="201"/>
    </location>
</feature>
<feature type="signal peptide" evidence="2">
    <location>
        <begin position="1"/>
        <end position="24"/>
    </location>
</feature>
<dbReference type="PANTHER" id="PTHR13817:SF73">
    <property type="entry name" value="FIBRONECTIN TYPE-III DOMAIN-CONTAINING PROTEIN"/>
    <property type="match status" value="1"/>
</dbReference>
<reference evidence="4" key="1">
    <citation type="submission" date="2020-10" db="EMBL/GenBank/DDBJ databases">
        <authorList>
            <person name="Gilroy R."/>
        </authorList>
    </citation>
    <scope>NUCLEOTIDE SEQUENCE</scope>
    <source>
        <strain evidence="4">ChiHecec2B26-709</strain>
    </source>
</reference>
<dbReference type="CDD" id="cd00063">
    <property type="entry name" value="FN3"/>
    <property type="match status" value="2"/>
</dbReference>
<dbReference type="InterPro" id="IPR003961">
    <property type="entry name" value="FN3_dom"/>
</dbReference>